<dbReference type="EMBL" id="JAAGLQ010000169">
    <property type="protein sequence ID" value="NEA15533.1"/>
    <property type="molecule type" value="Genomic_DNA"/>
</dbReference>
<feature type="compositionally biased region" description="Basic and acidic residues" evidence="1">
    <location>
        <begin position="142"/>
        <end position="163"/>
    </location>
</feature>
<feature type="region of interest" description="Disordered" evidence="1">
    <location>
        <begin position="94"/>
        <end position="192"/>
    </location>
</feature>
<protein>
    <submittedName>
        <fullName evidence="2">Uncharacterized protein</fullName>
    </submittedName>
</protein>
<feature type="compositionally biased region" description="Pro residues" evidence="1">
    <location>
        <begin position="106"/>
        <end position="116"/>
    </location>
</feature>
<sequence>MEELKAIRALLAPVGRLDDPTVGLTALHGELTQTRLKILETIQGGITGLREENREVRRRQDRMISDLNETRGELRQLLELADTLRPLAELQAAAEQPGDVTGLYPPTEPSPDPTPATGPAAPTAAQPPASPDTDSQGGTMDDNERQEQPERRGQDDALKRKIEAAYQGNSTPAAPAPPAAASPSGGSQEEDPRVTHGVLLLKAAGVASVDLVAHRDTWEWLTALAVDHDHFRTPPSVEDVKEGRVQTVLSGRSLIGLLIKLWDTRSTATPLEADWALATTTYNRIAADLTTVNGEGQTLRIVLDDGLPHESGD</sequence>
<gene>
    <name evidence="2" type="ORF">G3I29_08295</name>
</gene>
<comment type="caution">
    <text evidence="2">The sequence shown here is derived from an EMBL/GenBank/DDBJ whole genome shotgun (WGS) entry which is preliminary data.</text>
</comment>
<proteinExistence type="predicted"/>
<organism evidence="2 3">
    <name type="scientific">Streptomyces halstedii</name>
    <dbReference type="NCBI Taxonomy" id="1944"/>
    <lineage>
        <taxon>Bacteria</taxon>
        <taxon>Bacillati</taxon>
        <taxon>Actinomycetota</taxon>
        <taxon>Actinomycetes</taxon>
        <taxon>Kitasatosporales</taxon>
        <taxon>Streptomycetaceae</taxon>
        <taxon>Streptomyces</taxon>
    </lineage>
</organism>
<evidence type="ECO:0000313" key="3">
    <source>
        <dbReference type="Proteomes" id="UP000471293"/>
    </source>
</evidence>
<reference evidence="2 3" key="1">
    <citation type="submission" date="2020-01" db="EMBL/GenBank/DDBJ databases">
        <title>Insect and environment-associated Actinomycetes.</title>
        <authorList>
            <person name="Currrie C."/>
            <person name="Chevrette M."/>
            <person name="Carlson C."/>
            <person name="Stubbendieck R."/>
            <person name="Wendt-Pienkowski E."/>
        </authorList>
    </citation>
    <scope>NUCLEOTIDE SEQUENCE [LARGE SCALE GENOMIC DNA]</scope>
    <source>
        <strain evidence="2 3">SID11342</strain>
    </source>
</reference>
<feature type="compositionally biased region" description="Low complexity" evidence="1">
    <location>
        <begin position="117"/>
        <end position="135"/>
    </location>
</feature>
<dbReference type="AlphaFoldDB" id="A0A6N9U0F2"/>
<evidence type="ECO:0000256" key="1">
    <source>
        <dbReference type="SAM" id="MobiDB-lite"/>
    </source>
</evidence>
<dbReference type="Proteomes" id="UP000471293">
    <property type="component" value="Unassembled WGS sequence"/>
</dbReference>
<accession>A0A6N9U0F2</accession>
<name>A0A6N9U0F2_STRHA</name>
<evidence type="ECO:0000313" key="2">
    <source>
        <dbReference type="EMBL" id="NEA15533.1"/>
    </source>
</evidence>